<dbReference type="InterPro" id="IPR029063">
    <property type="entry name" value="SAM-dependent_MTases_sf"/>
</dbReference>
<sequence>MTIKEQNNFNNIRTISLFSGAGGLDIGAIKAGAHVVFANDMMKEACLTYKENIGDHIIQGDINTLFDEIGKVDNPDLVIGGPPCQGFSVAGKMDVDDKRSQLIWSYAKVIEFTRPRAFIMENVKALGTLKKWEKIREALLEKLRSLGYSVNFMVLNATDYNVPQARERIFVVGIRGDEHKKPNWEKMILKYRHKAPTVRETLSVLDKAGTGNNKGVCKAKITLCLNPVLRKSPYAGMLFNGLGRPTRIDGYSATLPASMGGNKTPVIDEKELYENCEAWIKGYHKKVLSDPSSAEYKEAPSFLRRMTVEEAALLQTFPIDYNFCGPQSSKYTQIGNAVPCNLAQAVVSMVINVLNGNEEVVYLPKTSLFD</sequence>
<dbReference type="PRINTS" id="PR00105">
    <property type="entry name" value="C5METTRFRASE"/>
</dbReference>
<organism evidence="9 10">
    <name type="scientific">Phocaeicola dorei DSM 17855</name>
    <dbReference type="NCBI Taxonomy" id="483217"/>
    <lineage>
        <taxon>Bacteria</taxon>
        <taxon>Pseudomonadati</taxon>
        <taxon>Bacteroidota</taxon>
        <taxon>Bacteroidia</taxon>
        <taxon>Bacteroidales</taxon>
        <taxon>Bacteroidaceae</taxon>
        <taxon>Phocaeicola</taxon>
    </lineage>
</organism>
<evidence type="ECO:0000256" key="1">
    <source>
        <dbReference type="ARBA" id="ARBA00022603"/>
    </source>
</evidence>
<keyword evidence="3 6" id="KW-0949">S-adenosyl-L-methionine</keyword>
<evidence type="ECO:0000313" key="9">
    <source>
        <dbReference type="EMBL" id="EEB23848.1"/>
    </source>
</evidence>
<dbReference type="NCBIfam" id="TIGR00675">
    <property type="entry name" value="dcm"/>
    <property type="match status" value="1"/>
</dbReference>
<evidence type="ECO:0000256" key="2">
    <source>
        <dbReference type="ARBA" id="ARBA00022679"/>
    </source>
</evidence>
<evidence type="ECO:0000256" key="7">
    <source>
        <dbReference type="RuleBase" id="RU000416"/>
    </source>
</evidence>
<dbReference type="EC" id="2.1.1.37" evidence="8"/>
<dbReference type="GO" id="GO:0003677">
    <property type="term" value="F:DNA binding"/>
    <property type="evidence" value="ECO:0007669"/>
    <property type="project" value="TreeGrafter"/>
</dbReference>
<dbReference type="Pfam" id="PF00145">
    <property type="entry name" value="DNA_methylase"/>
    <property type="match status" value="1"/>
</dbReference>
<name>B6W2E5_9BACT</name>
<evidence type="ECO:0000256" key="3">
    <source>
        <dbReference type="ARBA" id="ARBA00022691"/>
    </source>
</evidence>
<dbReference type="SUPFAM" id="SSF53335">
    <property type="entry name" value="S-adenosyl-L-methionine-dependent methyltransferases"/>
    <property type="match status" value="1"/>
</dbReference>
<dbReference type="InterPro" id="IPR001525">
    <property type="entry name" value="C5_MeTfrase"/>
</dbReference>
<evidence type="ECO:0000256" key="8">
    <source>
        <dbReference type="RuleBase" id="RU000417"/>
    </source>
</evidence>
<dbReference type="PANTHER" id="PTHR10629">
    <property type="entry name" value="CYTOSINE-SPECIFIC METHYLTRANSFERASE"/>
    <property type="match status" value="1"/>
</dbReference>
<dbReference type="GO" id="GO:0003886">
    <property type="term" value="F:DNA (cytosine-5-)-methyltransferase activity"/>
    <property type="evidence" value="ECO:0007669"/>
    <property type="project" value="UniProtKB-EC"/>
</dbReference>
<dbReference type="HOGENOM" id="CLU_006958_2_0_10"/>
<evidence type="ECO:0000256" key="6">
    <source>
        <dbReference type="PROSITE-ProRule" id="PRU01016"/>
    </source>
</evidence>
<gene>
    <name evidence="9" type="ORF">BACDOR_03734</name>
</gene>
<evidence type="ECO:0000256" key="5">
    <source>
        <dbReference type="ARBA" id="ARBA00047422"/>
    </source>
</evidence>
<dbReference type="PROSITE" id="PS00094">
    <property type="entry name" value="C5_MTASE_1"/>
    <property type="match status" value="1"/>
</dbReference>
<comment type="similarity">
    <text evidence="6 7">Belongs to the class I-like SAM-binding methyltransferase superfamily. C5-methyltransferase family.</text>
</comment>
<reference evidence="9 10" key="2">
    <citation type="submission" date="2008-10" db="EMBL/GenBank/DDBJ databases">
        <authorList>
            <person name="Fulton L."/>
            <person name="Clifton S."/>
            <person name="Fulton B."/>
            <person name="Xu J."/>
            <person name="Minx P."/>
            <person name="Pepin K.H."/>
            <person name="Johnson M."/>
            <person name="Thiruvilangam P."/>
            <person name="Bhonagiri V."/>
            <person name="Nash W.E."/>
            <person name="Mardis E.R."/>
            <person name="Wilson R.K."/>
        </authorList>
    </citation>
    <scope>NUCLEOTIDE SEQUENCE [LARGE SCALE GENOMIC DNA]</scope>
    <source>
        <strain evidence="9 10">DSM 17855</strain>
    </source>
</reference>
<dbReference type="GeneID" id="93446145"/>
<dbReference type="CDD" id="cd00315">
    <property type="entry name" value="Cyt_C5_DNA_methylase"/>
    <property type="match status" value="1"/>
</dbReference>
<dbReference type="RefSeq" id="WP_007837385.1">
    <property type="nucleotide sequence ID" value="NZ_DS995537.1"/>
</dbReference>
<dbReference type="GO" id="GO:0009307">
    <property type="term" value="P:DNA restriction-modification system"/>
    <property type="evidence" value="ECO:0007669"/>
    <property type="project" value="UniProtKB-KW"/>
</dbReference>
<keyword evidence="2 6" id="KW-0808">Transferase</keyword>
<evidence type="ECO:0000313" key="10">
    <source>
        <dbReference type="Proteomes" id="UP000004849"/>
    </source>
</evidence>
<dbReference type="Proteomes" id="UP000004849">
    <property type="component" value="Unassembled WGS sequence"/>
</dbReference>
<dbReference type="InterPro" id="IPR018117">
    <property type="entry name" value="C5_DNA_meth_AS"/>
</dbReference>
<dbReference type="Gene3D" id="3.40.50.150">
    <property type="entry name" value="Vaccinia Virus protein VP39"/>
    <property type="match status" value="1"/>
</dbReference>
<dbReference type="GO" id="GO:0032259">
    <property type="term" value="P:methylation"/>
    <property type="evidence" value="ECO:0007669"/>
    <property type="project" value="UniProtKB-KW"/>
</dbReference>
<keyword evidence="1 6" id="KW-0489">Methyltransferase</keyword>
<dbReference type="EMBL" id="ABWZ01000073">
    <property type="protein sequence ID" value="EEB23848.1"/>
    <property type="molecule type" value="Genomic_DNA"/>
</dbReference>
<comment type="catalytic activity">
    <reaction evidence="5 8">
        <text>a 2'-deoxycytidine in DNA + S-adenosyl-L-methionine = a 5-methyl-2'-deoxycytidine in DNA + S-adenosyl-L-homocysteine + H(+)</text>
        <dbReference type="Rhea" id="RHEA:13681"/>
        <dbReference type="Rhea" id="RHEA-COMP:11369"/>
        <dbReference type="Rhea" id="RHEA-COMP:11370"/>
        <dbReference type="ChEBI" id="CHEBI:15378"/>
        <dbReference type="ChEBI" id="CHEBI:57856"/>
        <dbReference type="ChEBI" id="CHEBI:59789"/>
        <dbReference type="ChEBI" id="CHEBI:85452"/>
        <dbReference type="ChEBI" id="CHEBI:85454"/>
        <dbReference type="EC" id="2.1.1.37"/>
    </reaction>
</comment>
<reference evidence="9 10" key="1">
    <citation type="submission" date="2008-10" db="EMBL/GenBank/DDBJ databases">
        <title>Draft genome sequence of Bacteroides dorei (DSM 17855).</title>
        <authorList>
            <person name="Sudarsanam P."/>
            <person name="Ley R."/>
            <person name="Guruge J."/>
            <person name="Turnbaugh P.J."/>
            <person name="Mahowald M."/>
            <person name="Liep D."/>
            <person name="Gordon J."/>
        </authorList>
    </citation>
    <scope>NUCLEOTIDE SEQUENCE [LARGE SCALE GENOMIC DNA]</scope>
    <source>
        <strain evidence="9 10">DSM 17855</strain>
    </source>
</reference>
<dbReference type="PANTHER" id="PTHR10629:SF52">
    <property type="entry name" value="DNA (CYTOSINE-5)-METHYLTRANSFERASE 1"/>
    <property type="match status" value="1"/>
</dbReference>
<dbReference type="InterPro" id="IPR050390">
    <property type="entry name" value="C5-Methyltransferase"/>
</dbReference>
<evidence type="ECO:0000256" key="4">
    <source>
        <dbReference type="ARBA" id="ARBA00022747"/>
    </source>
</evidence>
<keyword evidence="4" id="KW-0680">Restriction system</keyword>
<feature type="active site" evidence="6">
    <location>
        <position position="84"/>
    </location>
</feature>
<dbReference type="GO" id="GO:0044027">
    <property type="term" value="P:negative regulation of gene expression via chromosomal CpG island methylation"/>
    <property type="evidence" value="ECO:0007669"/>
    <property type="project" value="TreeGrafter"/>
</dbReference>
<dbReference type="PROSITE" id="PS51679">
    <property type="entry name" value="SAM_MT_C5"/>
    <property type="match status" value="1"/>
</dbReference>
<accession>B6W2E5</accession>
<dbReference type="Gene3D" id="3.90.120.10">
    <property type="entry name" value="DNA Methylase, subunit A, domain 2"/>
    <property type="match status" value="1"/>
</dbReference>
<proteinExistence type="inferred from homology"/>
<protein>
    <recommendedName>
        <fullName evidence="8">Cytosine-specific methyltransferase</fullName>
        <ecNumber evidence="8">2.1.1.37</ecNumber>
    </recommendedName>
</protein>
<dbReference type="AlphaFoldDB" id="B6W2E5"/>